<comment type="caution">
    <text evidence="1">The sequence shown here is derived from an EMBL/GenBank/DDBJ whole genome shotgun (WGS) entry which is preliminary data.</text>
</comment>
<dbReference type="Gene3D" id="3.40.50.300">
    <property type="entry name" value="P-loop containing nucleotide triphosphate hydrolases"/>
    <property type="match status" value="1"/>
</dbReference>
<dbReference type="SUPFAM" id="SSF52540">
    <property type="entry name" value="P-loop containing nucleoside triphosphate hydrolases"/>
    <property type="match status" value="1"/>
</dbReference>
<dbReference type="AlphaFoldDB" id="X0WYW9"/>
<accession>X0WYW9</accession>
<dbReference type="InterPro" id="IPR027417">
    <property type="entry name" value="P-loop_NTPase"/>
</dbReference>
<gene>
    <name evidence="1" type="ORF">S01H1_73488</name>
</gene>
<sequence length="90" mass="10230">MKKNNITVVVSGCANTGKSTISKIILDVLREKGFDVEVAPEMLMDYGGSELKFHHTMQQHEDKRLKAVNEKSRITVTEQQLRREANVEKT</sequence>
<dbReference type="EMBL" id="BARS01049107">
    <property type="protein sequence ID" value="GAG29623.1"/>
    <property type="molecule type" value="Genomic_DNA"/>
</dbReference>
<organism evidence="1">
    <name type="scientific">marine sediment metagenome</name>
    <dbReference type="NCBI Taxonomy" id="412755"/>
    <lineage>
        <taxon>unclassified sequences</taxon>
        <taxon>metagenomes</taxon>
        <taxon>ecological metagenomes</taxon>
    </lineage>
</organism>
<evidence type="ECO:0000313" key="1">
    <source>
        <dbReference type="EMBL" id="GAG29623.1"/>
    </source>
</evidence>
<protein>
    <submittedName>
        <fullName evidence="1">Uncharacterized protein</fullName>
    </submittedName>
</protein>
<proteinExistence type="predicted"/>
<reference evidence="1" key="1">
    <citation type="journal article" date="2014" name="Front. Microbiol.">
        <title>High frequency of phylogenetically diverse reductive dehalogenase-homologous genes in deep subseafloor sedimentary metagenomes.</title>
        <authorList>
            <person name="Kawai M."/>
            <person name="Futagami T."/>
            <person name="Toyoda A."/>
            <person name="Takaki Y."/>
            <person name="Nishi S."/>
            <person name="Hori S."/>
            <person name="Arai W."/>
            <person name="Tsubouchi T."/>
            <person name="Morono Y."/>
            <person name="Uchiyama I."/>
            <person name="Ito T."/>
            <person name="Fujiyama A."/>
            <person name="Inagaki F."/>
            <person name="Takami H."/>
        </authorList>
    </citation>
    <scope>NUCLEOTIDE SEQUENCE</scope>
    <source>
        <strain evidence="1">Expedition CK06-06</strain>
    </source>
</reference>
<name>X0WYW9_9ZZZZ</name>